<evidence type="ECO:0000313" key="2">
    <source>
        <dbReference type="Proteomes" id="UP000677265"/>
    </source>
</evidence>
<name>A0A9J6N449_9BACI</name>
<reference evidence="1 2" key="1">
    <citation type="submission" date="2022-03" db="EMBL/GenBank/DDBJ databases">
        <title>Novel Bacillus species.</title>
        <authorList>
            <person name="Liu G."/>
        </authorList>
    </citation>
    <scope>NUCLEOTIDE SEQUENCE [LARGE SCALE GENOMIC DNA]</scope>
    <source>
        <strain evidence="1 2">FJAT-50051</strain>
    </source>
</reference>
<protein>
    <submittedName>
        <fullName evidence="1">YppG family protein</fullName>
    </submittedName>
</protein>
<comment type="caution">
    <text evidence="1">The sequence shown here is derived from an EMBL/GenBank/DDBJ whole genome shotgun (WGS) entry which is preliminary data.</text>
</comment>
<keyword evidence="2" id="KW-1185">Reference proteome</keyword>
<evidence type="ECO:0000313" key="1">
    <source>
        <dbReference type="EMBL" id="MCH6268190.1"/>
    </source>
</evidence>
<dbReference type="RefSeq" id="WP_241114013.1">
    <property type="nucleotide sequence ID" value="NZ_JAGYPE020000050.1"/>
</dbReference>
<dbReference type="Proteomes" id="UP000677265">
    <property type="component" value="Unassembled WGS sequence"/>
</dbReference>
<organism evidence="1 2">
    <name type="scientific">Neobacillus citreus</name>
    <dbReference type="NCBI Taxonomy" id="2833578"/>
    <lineage>
        <taxon>Bacteria</taxon>
        <taxon>Bacillati</taxon>
        <taxon>Bacillota</taxon>
        <taxon>Bacilli</taxon>
        <taxon>Bacillales</taxon>
        <taxon>Bacillaceae</taxon>
        <taxon>Neobacillus</taxon>
    </lineage>
</organism>
<dbReference type="Pfam" id="PF14179">
    <property type="entry name" value="YppG"/>
    <property type="match status" value="1"/>
</dbReference>
<accession>A0A9J6N449</accession>
<proteinExistence type="predicted"/>
<dbReference type="AlphaFoldDB" id="A0A9J6N449"/>
<gene>
    <name evidence="1" type="ORF">KHB02_021915</name>
</gene>
<sequence>MFGKMRPNTFFHNGYSGQMMQYGPVGQQWNRHLVMRNQAFPYQPPVQNQTWNTFQSQGGYHPSTFQPMGPAYQLGSNAQNMNYQNSQYPQKDSQFLFQNPLQPKEDMYPAPYAPMNGYPVMNPYPKQSFIPKQPSGMQSLMNSFKSQDGSVDFNKMMNTAGQMVNAVTQVSSLVKNFSGIFKA</sequence>
<dbReference type="EMBL" id="JAGYPE020000050">
    <property type="protein sequence ID" value="MCH6268190.1"/>
    <property type="molecule type" value="Genomic_DNA"/>
</dbReference>
<dbReference type="InterPro" id="IPR025555">
    <property type="entry name" value="YppG"/>
</dbReference>